<evidence type="ECO:0000256" key="1">
    <source>
        <dbReference type="ARBA" id="ARBA00012513"/>
    </source>
</evidence>
<dbReference type="InterPro" id="IPR036366">
    <property type="entry name" value="PGBDSf"/>
</dbReference>
<keyword evidence="2" id="KW-0723">Serine/threonine-protein kinase</keyword>
<reference evidence="9" key="1">
    <citation type="submission" date="2022-10" db="EMBL/GenBank/DDBJ databases">
        <title>The complete genomes of actinobacterial strains from the NBC collection.</title>
        <authorList>
            <person name="Joergensen T.S."/>
            <person name="Alvarez Arevalo M."/>
            <person name="Sterndorff E.B."/>
            <person name="Faurdal D."/>
            <person name="Vuksanovic O."/>
            <person name="Mourched A.-S."/>
            <person name="Charusanti P."/>
            <person name="Shaw S."/>
            <person name="Blin K."/>
            <person name="Weber T."/>
        </authorList>
    </citation>
    <scope>NUCLEOTIDE SEQUENCE</scope>
    <source>
        <strain evidence="9">NBC_01482</strain>
    </source>
</reference>
<dbReference type="EC" id="2.7.11.1" evidence="1"/>
<gene>
    <name evidence="9" type="ORF">OG563_19540</name>
</gene>
<dbReference type="SMART" id="SM00220">
    <property type="entry name" value="S_TKc"/>
    <property type="match status" value="1"/>
</dbReference>
<organism evidence="9 10">
    <name type="scientific">Nocardia vinacea</name>
    <dbReference type="NCBI Taxonomy" id="96468"/>
    <lineage>
        <taxon>Bacteria</taxon>
        <taxon>Bacillati</taxon>
        <taxon>Actinomycetota</taxon>
        <taxon>Actinomycetes</taxon>
        <taxon>Mycobacteriales</taxon>
        <taxon>Nocardiaceae</taxon>
        <taxon>Nocardia</taxon>
    </lineage>
</organism>
<evidence type="ECO:0000313" key="10">
    <source>
        <dbReference type="Proteomes" id="UP001432062"/>
    </source>
</evidence>
<keyword evidence="10" id="KW-1185">Reference proteome</keyword>
<dbReference type="PANTHER" id="PTHR43289:SF6">
    <property type="entry name" value="SERINE_THREONINE-PROTEIN KINASE NEKL-3"/>
    <property type="match status" value="1"/>
</dbReference>
<evidence type="ECO:0000259" key="8">
    <source>
        <dbReference type="PROSITE" id="PS50011"/>
    </source>
</evidence>
<dbReference type="InterPro" id="IPR000719">
    <property type="entry name" value="Prot_kinase_dom"/>
</dbReference>
<dbReference type="InterPro" id="IPR002477">
    <property type="entry name" value="Peptidoglycan-bd-like"/>
</dbReference>
<dbReference type="RefSeq" id="WP_329414968.1">
    <property type="nucleotide sequence ID" value="NZ_CP109441.1"/>
</dbReference>
<dbReference type="PROSITE" id="PS00108">
    <property type="entry name" value="PROTEIN_KINASE_ST"/>
    <property type="match status" value="1"/>
</dbReference>
<feature type="binding site" evidence="7">
    <location>
        <position position="41"/>
    </location>
    <ligand>
        <name>ATP</name>
        <dbReference type="ChEBI" id="CHEBI:30616"/>
    </ligand>
</feature>
<dbReference type="PROSITE" id="PS00107">
    <property type="entry name" value="PROTEIN_KINASE_ATP"/>
    <property type="match status" value="1"/>
</dbReference>
<evidence type="ECO:0000256" key="2">
    <source>
        <dbReference type="ARBA" id="ARBA00022527"/>
    </source>
</evidence>
<feature type="domain" description="Protein kinase" evidence="8">
    <location>
        <begin position="12"/>
        <end position="275"/>
    </location>
</feature>
<keyword evidence="6 7" id="KW-0067">ATP-binding</keyword>
<protein>
    <recommendedName>
        <fullName evidence="1">non-specific serine/threonine protein kinase</fullName>
        <ecNumber evidence="1">2.7.11.1</ecNumber>
    </recommendedName>
</protein>
<keyword evidence="5 9" id="KW-0418">Kinase</keyword>
<dbReference type="Gene3D" id="3.30.200.20">
    <property type="entry name" value="Phosphorylase Kinase, domain 1"/>
    <property type="match status" value="1"/>
</dbReference>
<dbReference type="Pfam" id="PF00069">
    <property type="entry name" value="Pkinase"/>
    <property type="match status" value="1"/>
</dbReference>
<dbReference type="InterPro" id="IPR036365">
    <property type="entry name" value="PGBD-like_sf"/>
</dbReference>
<accession>A0ABZ1Z3U1</accession>
<name>A0ABZ1Z3U1_9NOCA</name>
<proteinExistence type="predicted"/>
<evidence type="ECO:0000256" key="7">
    <source>
        <dbReference type="PROSITE-ProRule" id="PRU10141"/>
    </source>
</evidence>
<dbReference type="InterPro" id="IPR017441">
    <property type="entry name" value="Protein_kinase_ATP_BS"/>
</dbReference>
<evidence type="ECO:0000256" key="6">
    <source>
        <dbReference type="ARBA" id="ARBA00022840"/>
    </source>
</evidence>
<dbReference type="Proteomes" id="UP001432062">
    <property type="component" value="Chromosome"/>
</dbReference>
<evidence type="ECO:0000256" key="3">
    <source>
        <dbReference type="ARBA" id="ARBA00022679"/>
    </source>
</evidence>
<dbReference type="Gene3D" id="1.10.510.10">
    <property type="entry name" value="Transferase(Phosphotransferase) domain 1"/>
    <property type="match status" value="1"/>
</dbReference>
<dbReference type="InterPro" id="IPR008271">
    <property type="entry name" value="Ser/Thr_kinase_AS"/>
</dbReference>
<evidence type="ECO:0000313" key="9">
    <source>
        <dbReference type="EMBL" id="WUV50188.1"/>
    </source>
</evidence>
<dbReference type="EMBL" id="CP109441">
    <property type="protein sequence ID" value="WUV50188.1"/>
    <property type="molecule type" value="Genomic_DNA"/>
</dbReference>
<evidence type="ECO:0000256" key="4">
    <source>
        <dbReference type="ARBA" id="ARBA00022741"/>
    </source>
</evidence>
<dbReference type="Pfam" id="PF01471">
    <property type="entry name" value="PG_binding_1"/>
    <property type="match status" value="1"/>
</dbReference>
<dbReference type="PROSITE" id="PS50011">
    <property type="entry name" value="PROTEIN_KINASE_DOM"/>
    <property type="match status" value="1"/>
</dbReference>
<sequence>MLLRPGQVFAEYSIVRPLGSGGMGAVYLAEDPVLPRQVALKVLAEQLGANHRYRSIFRREADLVCRLDHPNVVSVYNRGEESEALWMAMQYVDGTDAGELMHKEPGGLAPNRAAHIVCEAAKGLHHAHEQNLLHRDVKPSNILVADGADGERVLVADFGLARTVEDAATVTETGWRACTPAFAAPEVLRGLAVDRRADIYSLGATLLALLTGANPNGGAPSPAGTRTVRDTLAPTRVRPDVPPALEEVIARAMAVEPERRYQTCVEFARAVELAVSDTERWSYRWGLSGLVRRPRSRIAALGAIAVVVVAAVMTAVWPTPHRSDGANPTTVPQTSAAKTGLLRCYWRVRVPIGTDFYLELPSGAADHDDSRCALNDGDRGDSVLALRQGLTMCHGIELDATTVYDTPMMRAIRHLQVDHGAAVDGIYGPETRAKAIQWPVFRVADGAFDGRCVPAP</sequence>
<keyword evidence="4 7" id="KW-0547">Nucleotide-binding</keyword>
<dbReference type="SUPFAM" id="SSF56112">
    <property type="entry name" value="Protein kinase-like (PK-like)"/>
    <property type="match status" value="1"/>
</dbReference>
<dbReference type="PANTHER" id="PTHR43289">
    <property type="entry name" value="MITOGEN-ACTIVATED PROTEIN KINASE KINASE KINASE 20-RELATED"/>
    <property type="match status" value="1"/>
</dbReference>
<dbReference type="SUPFAM" id="SSF47090">
    <property type="entry name" value="PGBD-like"/>
    <property type="match status" value="1"/>
</dbReference>
<keyword evidence="3" id="KW-0808">Transferase</keyword>
<dbReference type="CDD" id="cd14014">
    <property type="entry name" value="STKc_PknB_like"/>
    <property type="match status" value="1"/>
</dbReference>
<dbReference type="GO" id="GO:0016301">
    <property type="term" value="F:kinase activity"/>
    <property type="evidence" value="ECO:0007669"/>
    <property type="project" value="UniProtKB-KW"/>
</dbReference>
<dbReference type="InterPro" id="IPR011009">
    <property type="entry name" value="Kinase-like_dom_sf"/>
</dbReference>
<dbReference type="Gene3D" id="1.10.101.10">
    <property type="entry name" value="PGBD-like superfamily/PGBD"/>
    <property type="match status" value="1"/>
</dbReference>
<evidence type="ECO:0000256" key="5">
    <source>
        <dbReference type="ARBA" id="ARBA00022777"/>
    </source>
</evidence>